<gene>
    <name evidence="2" type="ORF">FHP89_08070</name>
    <name evidence="1" type="ORF">FHP91_06540</name>
</gene>
<dbReference type="EMBL" id="VMNI01000007">
    <property type="protein sequence ID" value="TVO77272.1"/>
    <property type="molecule type" value="Genomic_DNA"/>
</dbReference>
<dbReference type="AlphaFoldDB" id="A0A558CNJ2"/>
<evidence type="ECO:0000313" key="1">
    <source>
        <dbReference type="EMBL" id="TVO58054.1"/>
    </source>
</evidence>
<dbReference type="OrthoDB" id="5616367at2"/>
<reference evidence="3 4" key="1">
    <citation type="submission" date="2019-07" db="EMBL/GenBank/DDBJ databases">
        <title>The pathways for chlorine oxyanion respiration interact through the shared metabolite chlorate.</title>
        <authorList>
            <person name="Barnum T.P."/>
            <person name="Cheng Y."/>
            <person name="Hill K.A."/>
            <person name="Lucas L.N."/>
            <person name="Carlson H.K."/>
            <person name="Coates J.D."/>
        </authorList>
    </citation>
    <scope>NUCLEOTIDE SEQUENCE [LARGE SCALE GENOMIC DNA]</scope>
    <source>
        <strain evidence="2 3">SFB-1</strain>
        <strain evidence="1 4">SFB-3</strain>
    </source>
</reference>
<proteinExistence type="predicted"/>
<name>A0A558CNJ2_9RHOO</name>
<comment type="caution">
    <text evidence="2">The sequence shown here is derived from an EMBL/GenBank/DDBJ whole genome shotgun (WGS) entry which is preliminary data.</text>
</comment>
<keyword evidence="4" id="KW-1185">Reference proteome</keyword>
<dbReference type="EMBL" id="VMNK01000005">
    <property type="protein sequence ID" value="TVO58054.1"/>
    <property type="molecule type" value="Genomic_DNA"/>
</dbReference>
<sequence>MSLQAHDLHTEFPEYRDAIHALKVSDNHFSRLFDRYHEVNRHVVRIEVEAEVATDPELEDLKKERLKLKDELFGLLQRFSPA</sequence>
<accession>A0A558CNJ2</accession>
<dbReference type="Proteomes" id="UP000318349">
    <property type="component" value="Unassembled WGS sequence"/>
</dbReference>
<protein>
    <submittedName>
        <fullName evidence="2">DUF465 domain-containing protein</fullName>
    </submittedName>
</protein>
<evidence type="ECO:0000313" key="2">
    <source>
        <dbReference type="EMBL" id="TVO77272.1"/>
    </source>
</evidence>
<dbReference type="InterPro" id="IPR038444">
    <property type="entry name" value="DUF465_sf"/>
</dbReference>
<evidence type="ECO:0000313" key="3">
    <source>
        <dbReference type="Proteomes" id="UP000318349"/>
    </source>
</evidence>
<organism evidence="2 3">
    <name type="scientific">Denitromonas halophila</name>
    <dbReference type="NCBI Taxonomy" id="1629404"/>
    <lineage>
        <taxon>Bacteria</taxon>
        <taxon>Pseudomonadati</taxon>
        <taxon>Pseudomonadota</taxon>
        <taxon>Betaproteobacteria</taxon>
        <taxon>Rhodocyclales</taxon>
        <taxon>Zoogloeaceae</taxon>
        <taxon>Denitromonas</taxon>
    </lineage>
</organism>
<dbReference type="InterPro" id="IPR007420">
    <property type="entry name" value="DUF465"/>
</dbReference>
<dbReference type="Pfam" id="PF04325">
    <property type="entry name" value="DUF465"/>
    <property type="match status" value="1"/>
</dbReference>
<evidence type="ECO:0000313" key="4">
    <source>
        <dbReference type="Proteomes" id="UP000319502"/>
    </source>
</evidence>
<dbReference type="Proteomes" id="UP000319502">
    <property type="component" value="Unassembled WGS sequence"/>
</dbReference>
<dbReference type="RefSeq" id="WP_144172904.1">
    <property type="nucleotide sequence ID" value="NZ_VMNK01000005.1"/>
</dbReference>
<dbReference type="Gene3D" id="6.10.280.50">
    <property type="match status" value="1"/>
</dbReference>